<dbReference type="Pfam" id="PF13807">
    <property type="entry name" value="GNVR"/>
    <property type="match status" value="1"/>
</dbReference>
<protein>
    <submittedName>
        <fullName evidence="8">Chain-length determining protein</fullName>
    </submittedName>
</protein>
<sequence length="447" mass="50013">MPQSKRPAEQDVLLTRRLFLKNTEHPRPKASSPEIDLVDLFSFFWQQKKFIATTSAIAGAIALGYVLVVQPIYQASTVLRPAEINELDALNRSEVYKLPPNEALLKVGAALDSYETRLSFFRSHQDLFKPLEKEGMTLEQSFEVFNRDSINLTQVGVKNPDALSPSIKLELTYPKSVLGVDIINGFVAYAIDNQRAQISSDLKTIINNRQKELREKISAARLGYQSDKEAKIATLEEDDELKRATLKDELQALRLQLKAMREARIDQLDEAISIASTLGISRPTTPYAMGESAGGGSRVIRTDITSQDTPLYFLGTQALQAERAVLLKRTSDDFTDKRVLEIDKKLKLLEVNREVEQLGKRANEDVYLKNIEPLRAEIVRLGNLNTDMSALGLVSIDRKAQTPVSALKPKKALTIVLGLFLGGLLGLGITTVRYFNVRRRDELKQSS</sequence>
<dbReference type="GO" id="GO:0004713">
    <property type="term" value="F:protein tyrosine kinase activity"/>
    <property type="evidence" value="ECO:0007669"/>
    <property type="project" value="TreeGrafter"/>
</dbReference>
<dbReference type="InterPro" id="IPR050445">
    <property type="entry name" value="Bact_polysacc_biosynth/exp"/>
</dbReference>
<dbReference type="Gene3D" id="3.30.1890.10">
    <property type="entry name" value="FepE-like"/>
    <property type="match status" value="2"/>
</dbReference>
<dbReference type="InterPro" id="IPR003856">
    <property type="entry name" value="LPS_length_determ_N"/>
</dbReference>
<feature type="domain" description="Tyrosine-protein kinase G-rich" evidence="7">
    <location>
        <begin position="388"/>
        <end position="434"/>
    </location>
</feature>
<dbReference type="GO" id="GO:0005886">
    <property type="term" value="C:plasma membrane"/>
    <property type="evidence" value="ECO:0007669"/>
    <property type="project" value="UniProtKB-SubCell"/>
</dbReference>
<name>A0A6A7Z9K1_9PSED</name>
<comment type="subcellular location">
    <subcellularLocation>
        <location evidence="1">Cell membrane</location>
        <topology evidence="1">Multi-pass membrane protein</topology>
    </subcellularLocation>
</comment>
<feature type="domain" description="Polysaccharide chain length determinant N-terminal" evidence="6">
    <location>
        <begin position="34"/>
        <end position="116"/>
    </location>
</feature>
<accession>A0A6A7Z9K1</accession>
<keyword evidence="3" id="KW-0812">Transmembrane</keyword>
<evidence type="ECO:0000313" key="9">
    <source>
        <dbReference type="Proteomes" id="UP000470186"/>
    </source>
</evidence>
<keyword evidence="5" id="KW-0472">Membrane</keyword>
<dbReference type="Proteomes" id="UP000470186">
    <property type="component" value="Unassembled WGS sequence"/>
</dbReference>
<evidence type="ECO:0000256" key="3">
    <source>
        <dbReference type="ARBA" id="ARBA00022692"/>
    </source>
</evidence>
<evidence type="ECO:0000313" key="8">
    <source>
        <dbReference type="EMBL" id="MQU30088.1"/>
    </source>
</evidence>
<evidence type="ECO:0000256" key="2">
    <source>
        <dbReference type="ARBA" id="ARBA00022475"/>
    </source>
</evidence>
<evidence type="ECO:0000259" key="6">
    <source>
        <dbReference type="Pfam" id="PF02706"/>
    </source>
</evidence>
<evidence type="ECO:0000256" key="5">
    <source>
        <dbReference type="ARBA" id="ARBA00023136"/>
    </source>
</evidence>
<dbReference type="PANTHER" id="PTHR32309">
    <property type="entry name" value="TYROSINE-PROTEIN KINASE"/>
    <property type="match status" value="1"/>
</dbReference>
<dbReference type="InterPro" id="IPR032807">
    <property type="entry name" value="GNVR"/>
</dbReference>
<dbReference type="SUPFAM" id="SSF160355">
    <property type="entry name" value="Bacterial polysaccharide co-polymerase-like"/>
    <property type="match status" value="2"/>
</dbReference>
<evidence type="ECO:0000256" key="1">
    <source>
        <dbReference type="ARBA" id="ARBA00004651"/>
    </source>
</evidence>
<dbReference type="Pfam" id="PF02706">
    <property type="entry name" value="Wzz"/>
    <property type="match status" value="1"/>
</dbReference>
<comment type="caution">
    <text evidence="8">The sequence shown here is derived from an EMBL/GenBank/DDBJ whole genome shotgun (WGS) entry which is preliminary data.</text>
</comment>
<keyword evidence="2" id="KW-1003">Cell membrane</keyword>
<evidence type="ECO:0000256" key="4">
    <source>
        <dbReference type="ARBA" id="ARBA00022989"/>
    </source>
</evidence>
<dbReference type="EMBL" id="WIVX01000003">
    <property type="protein sequence ID" value="MQU30088.1"/>
    <property type="molecule type" value="Genomic_DNA"/>
</dbReference>
<proteinExistence type="predicted"/>
<evidence type="ECO:0000259" key="7">
    <source>
        <dbReference type="Pfam" id="PF13807"/>
    </source>
</evidence>
<organism evidence="8 9">
    <name type="scientific">Pseudomonas helleri</name>
    <dbReference type="NCBI Taxonomy" id="1608996"/>
    <lineage>
        <taxon>Bacteria</taxon>
        <taxon>Pseudomonadati</taxon>
        <taxon>Pseudomonadota</taxon>
        <taxon>Gammaproteobacteria</taxon>
        <taxon>Pseudomonadales</taxon>
        <taxon>Pseudomonadaceae</taxon>
        <taxon>Pseudomonas</taxon>
    </lineage>
</organism>
<keyword evidence="4" id="KW-1133">Transmembrane helix</keyword>
<keyword evidence="9" id="KW-1185">Reference proteome</keyword>
<reference evidence="8 9" key="1">
    <citation type="submission" date="2019-10" db="EMBL/GenBank/DDBJ databases">
        <title>Evaluation of single-gene subtyping targets for Pseudomonas.</title>
        <authorList>
            <person name="Reichler S.J."/>
            <person name="Orsi R.H."/>
            <person name="Wiedmann M."/>
            <person name="Martin N.H."/>
            <person name="Murphy S.I."/>
        </authorList>
    </citation>
    <scope>NUCLEOTIDE SEQUENCE [LARGE SCALE GENOMIC DNA]</scope>
    <source>
        <strain evidence="8 9">FSL R10-2107</strain>
    </source>
</reference>
<gene>
    <name evidence="8" type="ORF">GHO30_01520</name>
</gene>
<dbReference type="AlphaFoldDB" id="A0A6A7Z9K1"/>
<dbReference type="PANTHER" id="PTHR32309:SF13">
    <property type="entry name" value="FERRIC ENTEROBACTIN TRANSPORT PROTEIN FEPE"/>
    <property type="match status" value="1"/>
</dbReference>